<keyword evidence="10" id="KW-0812">Transmembrane</keyword>
<comment type="similarity">
    <text evidence="1 9">Belongs to the peptidase S11 family.</text>
</comment>
<evidence type="ECO:0000256" key="7">
    <source>
        <dbReference type="PIRSR" id="PIRSR618044-1"/>
    </source>
</evidence>
<feature type="transmembrane region" description="Helical" evidence="10">
    <location>
        <begin position="434"/>
        <end position="454"/>
    </location>
</feature>
<keyword evidence="12" id="KW-0121">Carboxypeptidase</keyword>
<evidence type="ECO:0000256" key="3">
    <source>
        <dbReference type="ARBA" id="ARBA00022801"/>
    </source>
</evidence>
<evidence type="ECO:0000256" key="1">
    <source>
        <dbReference type="ARBA" id="ARBA00007164"/>
    </source>
</evidence>
<dbReference type="PANTHER" id="PTHR21581:SF6">
    <property type="entry name" value="TRAFFICKING PROTEIN PARTICLE COMPLEX SUBUNIT 12"/>
    <property type="match status" value="1"/>
</dbReference>
<dbReference type="EMBL" id="FOJI01000009">
    <property type="protein sequence ID" value="SEW30320.1"/>
    <property type="molecule type" value="Genomic_DNA"/>
</dbReference>
<dbReference type="RefSeq" id="WP_092454346.1">
    <property type="nucleotide sequence ID" value="NZ_FOJI01000009.1"/>
</dbReference>
<feature type="binding site" evidence="8">
    <location>
        <position position="261"/>
    </location>
    <ligand>
        <name>substrate</name>
    </ligand>
</feature>
<organism evidence="12 13">
    <name type="scientific">[Clostridium] fimetarium</name>
    <dbReference type="NCBI Taxonomy" id="99656"/>
    <lineage>
        <taxon>Bacteria</taxon>
        <taxon>Bacillati</taxon>
        <taxon>Bacillota</taxon>
        <taxon>Clostridia</taxon>
        <taxon>Lachnospirales</taxon>
        <taxon>Lachnospiraceae</taxon>
    </lineage>
</organism>
<evidence type="ECO:0000256" key="9">
    <source>
        <dbReference type="RuleBase" id="RU004016"/>
    </source>
</evidence>
<dbReference type="GO" id="GO:0009252">
    <property type="term" value="P:peptidoglycan biosynthetic process"/>
    <property type="evidence" value="ECO:0007669"/>
    <property type="project" value="UniProtKB-KW"/>
</dbReference>
<keyword evidence="3" id="KW-0378">Hydrolase</keyword>
<keyword evidence="10" id="KW-1133">Transmembrane helix</keyword>
<dbReference type="PRINTS" id="PR00725">
    <property type="entry name" value="DADACBPTASE1"/>
</dbReference>
<keyword evidence="6" id="KW-0961">Cell wall biogenesis/degradation</keyword>
<keyword evidence="4" id="KW-0133">Cell shape</keyword>
<name>A0A1I0QRW9_9FIRM</name>
<dbReference type="Pfam" id="PF00768">
    <property type="entry name" value="Peptidase_S11"/>
    <property type="match status" value="1"/>
</dbReference>
<gene>
    <name evidence="12" type="ORF">SAMN05421659_10943</name>
</gene>
<keyword evidence="2" id="KW-0732">Signal</keyword>
<evidence type="ECO:0000259" key="11">
    <source>
        <dbReference type="Pfam" id="PF00768"/>
    </source>
</evidence>
<dbReference type="PANTHER" id="PTHR21581">
    <property type="entry name" value="D-ALANYL-D-ALANINE CARBOXYPEPTIDASE"/>
    <property type="match status" value="1"/>
</dbReference>
<feature type="active site" description="Acyl-ester intermediate" evidence="7">
    <location>
        <position position="89"/>
    </location>
</feature>
<reference evidence="12 13" key="1">
    <citation type="submission" date="2016-10" db="EMBL/GenBank/DDBJ databases">
        <authorList>
            <person name="de Groot N.N."/>
        </authorList>
    </citation>
    <scope>NUCLEOTIDE SEQUENCE [LARGE SCALE GENOMIC DNA]</scope>
    <source>
        <strain evidence="12 13">DSM 9179</strain>
    </source>
</reference>
<proteinExistence type="inferred from homology"/>
<dbReference type="GO" id="GO:0071555">
    <property type="term" value="P:cell wall organization"/>
    <property type="evidence" value="ECO:0007669"/>
    <property type="project" value="UniProtKB-KW"/>
</dbReference>
<dbReference type="GO" id="GO:0006508">
    <property type="term" value="P:proteolysis"/>
    <property type="evidence" value="ECO:0007669"/>
    <property type="project" value="InterPro"/>
</dbReference>
<keyword evidence="13" id="KW-1185">Reference proteome</keyword>
<keyword evidence="12" id="KW-0645">Protease</keyword>
<dbReference type="GO" id="GO:0008360">
    <property type="term" value="P:regulation of cell shape"/>
    <property type="evidence" value="ECO:0007669"/>
    <property type="project" value="UniProtKB-KW"/>
</dbReference>
<feature type="active site" evidence="7">
    <location>
        <position position="148"/>
    </location>
</feature>
<dbReference type="SUPFAM" id="SSF56601">
    <property type="entry name" value="beta-lactamase/transpeptidase-like"/>
    <property type="match status" value="1"/>
</dbReference>
<dbReference type="GO" id="GO:0009002">
    <property type="term" value="F:serine-type D-Ala-D-Ala carboxypeptidase activity"/>
    <property type="evidence" value="ECO:0007669"/>
    <property type="project" value="InterPro"/>
</dbReference>
<evidence type="ECO:0000256" key="5">
    <source>
        <dbReference type="ARBA" id="ARBA00022984"/>
    </source>
</evidence>
<evidence type="ECO:0000313" key="13">
    <source>
        <dbReference type="Proteomes" id="UP000199701"/>
    </source>
</evidence>
<feature type="domain" description="Peptidase S11 D-alanyl-D-alanine carboxypeptidase A N-terminal" evidence="11">
    <location>
        <begin position="56"/>
        <end position="290"/>
    </location>
</feature>
<accession>A0A1I0QRW9</accession>
<dbReference type="Proteomes" id="UP000199701">
    <property type="component" value="Unassembled WGS sequence"/>
</dbReference>
<evidence type="ECO:0000313" key="12">
    <source>
        <dbReference type="EMBL" id="SEW30320.1"/>
    </source>
</evidence>
<dbReference type="InterPro" id="IPR018044">
    <property type="entry name" value="Peptidase_S11"/>
</dbReference>
<dbReference type="InterPro" id="IPR012338">
    <property type="entry name" value="Beta-lactam/transpept-like"/>
</dbReference>
<protein>
    <submittedName>
        <fullName evidence="12">D-alanyl-D-alanine carboxypeptidase/D-alanyl-D-alanine carboxypeptidase (Penicillin-binding protein 5/6)</fullName>
    </submittedName>
</protein>
<dbReference type="OrthoDB" id="9791132at2"/>
<dbReference type="Gene3D" id="3.40.710.10">
    <property type="entry name" value="DD-peptidase/beta-lactamase superfamily"/>
    <property type="match status" value="1"/>
</dbReference>
<evidence type="ECO:0000256" key="10">
    <source>
        <dbReference type="SAM" id="Phobius"/>
    </source>
</evidence>
<evidence type="ECO:0000256" key="4">
    <source>
        <dbReference type="ARBA" id="ARBA00022960"/>
    </source>
</evidence>
<keyword evidence="10" id="KW-0472">Membrane</keyword>
<dbReference type="STRING" id="99656.SAMN05421659_10943"/>
<evidence type="ECO:0000256" key="8">
    <source>
        <dbReference type="PIRSR" id="PIRSR618044-2"/>
    </source>
</evidence>
<sequence>MKKSKLTKYTAIISTIFIATIAILNVPQLTYATPTANPLAAAATTASTAAVVEWPAEPATVAGSAILIDADTGAVLYDKSSHTKAYPASITKLMTALLTIENCSLDEVVTFSQTAAKSVIPGVDANIATKVGEQYTVDQSLHALLLSSANEVAYGLAERVAGSLAGFTDMMNARAKELGALNTHFSNASGLSDPNHYTTAYDMAMIGRMCFTNSTFLSIDSFVGNYKLGPTNLTPEIRSLHSTNLMFKGQQYYYQYCKGGKTGFTDESGYTLISYAEKDGMRLICVVMKEPKADDRYVDTKALFEYGFNNFKKVSISNSDVSSLFNNSNYYNSKVYGNSTINFSMDASYVDLPNNATLTDVGLMLDNSTNATTDDTANYDYTAKLNFTYNGNTIGNANLLVNTKSTIIKSDNLPYLKSDGLATPTIKKSFVINVWYLAIGSGGLLFSTLIIFNVKKTHHKKKRRKYGKSKLHY</sequence>
<feature type="active site" description="Proton acceptor" evidence="7">
    <location>
        <position position="92"/>
    </location>
</feature>
<keyword evidence="5" id="KW-0573">Peptidoglycan synthesis</keyword>
<dbReference type="AlphaFoldDB" id="A0A1I0QRW9"/>
<dbReference type="InterPro" id="IPR001967">
    <property type="entry name" value="Peptidase_S11_N"/>
</dbReference>
<evidence type="ECO:0000256" key="6">
    <source>
        <dbReference type="ARBA" id="ARBA00023316"/>
    </source>
</evidence>
<evidence type="ECO:0000256" key="2">
    <source>
        <dbReference type="ARBA" id="ARBA00022729"/>
    </source>
</evidence>